<name>A0A2T8HMS1_9SPHI</name>
<accession>A0A2T8HMS1</accession>
<gene>
    <name evidence="1" type="ORF">DC487_03805</name>
</gene>
<dbReference type="RefSeq" id="WP_116774600.1">
    <property type="nucleotide sequence ID" value="NZ_QDKG01000001.1"/>
</dbReference>
<dbReference type="Proteomes" id="UP000245627">
    <property type="component" value="Unassembled WGS sequence"/>
</dbReference>
<keyword evidence="2" id="KW-1185">Reference proteome</keyword>
<dbReference type="AlphaFoldDB" id="A0A2T8HMS1"/>
<evidence type="ECO:0000313" key="2">
    <source>
        <dbReference type="Proteomes" id="UP000245627"/>
    </source>
</evidence>
<dbReference type="OrthoDB" id="9846090at2"/>
<comment type="caution">
    <text evidence="1">The sequence shown here is derived from an EMBL/GenBank/DDBJ whole genome shotgun (WGS) entry which is preliminary data.</text>
</comment>
<reference evidence="1 2" key="1">
    <citation type="submission" date="2018-04" db="EMBL/GenBank/DDBJ databases">
        <title>Sphingobacterium cortibacter sp. nov.</title>
        <authorList>
            <person name="Li Y."/>
        </authorList>
    </citation>
    <scope>NUCLEOTIDE SEQUENCE [LARGE SCALE GENOMIC DNA]</scope>
    <source>
        <strain evidence="1 2">2c-3</strain>
    </source>
</reference>
<protein>
    <submittedName>
        <fullName evidence="1">Uncharacterized protein</fullName>
    </submittedName>
</protein>
<sequence>MFTKEKLLQKIEEYRADFADLNPLIARSSAADIFDEYFYEESDEVPTVGFNPQSGEHLRVGEKLYYHPDKSHLVPERLRDYLREIKLED</sequence>
<proteinExistence type="predicted"/>
<evidence type="ECO:0000313" key="1">
    <source>
        <dbReference type="EMBL" id="PVH26741.1"/>
    </source>
</evidence>
<dbReference type="EMBL" id="QDKG01000001">
    <property type="protein sequence ID" value="PVH26741.1"/>
    <property type="molecule type" value="Genomic_DNA"/>
</dbReference>
<organism evidence="1 2">
    <name type="scientific">Sphingobacterium corticibacter</name>
    <dbReference type="NCBI Taxonomy" id="2171749"/>
    <lineage>
        <taxon>Bacteria</taxon>
        <taxon>Pseudomonadati</taxon>
        <taxon>Bacteroidota</taxon>
        <taxon>Sphingobacteriia</taxon>
        <taxon>Sphingobacteriales</taxon>
        <taxon>Sphingobacteriaceae</taxon>
        <taxon>Sphingobacterium</taxon>
    </lineage>
</organism>